<name>A0ABD2WDP1_9HYME</name>
<dbReference type="InterPro" id="IPR027902">
    <property type="entry name" value="DUF4487"/>
</dbReference>
<dbReference type="PANTHER" id="PTHR16071">
    <property type="entry name" value="CHROMOSOME 1 OPEN READING FRAME 112"/>
    <property type="match status" value="1"/>
</dbReference>
<dbReference type="AlphaFoldDB" id="A0ABD2WDP1"/>
<accession>A0ABD2WDP1</accession>
<sequence length="847" mass="98530">MTNSNDSFLDEDSFFTEIMSSQSNVEDQVVLLKISFCKKSLSGARCLYHELMNCIEDTIKNKQDYNPEDVKNNLVILVGLLKCWDLCVEHIKLLEKVSIIDIKSFPDNLFDVMLNAMTHCKNSAENYGENWKIISDNLTTIFRQCVGTITTFCSLIDSVITFDANEEDQINILLKVIDETGRLAAMSSGMDNKSLTELWKRFGKLASTYNLEIKRTASDTVTSHFKSLCYNIVTILSTISQNNNQNMNERHVVCSRLLFKILEKLSETYCGWIRNDVMLNVVFMLTHLQKYTEEYLKITKCSKELIKFIVTNFSYQIDPFIDIIIRNDSFRLALFNYVDPEVEDSLGYHLLILVLMKKISKLPWESQIEWHKKDQSLLNVCLENLDKIAKDICVGKINVQMSRDVTHSSYMANIYEATCLNTFALACQFPNEDFPELIVMLLKYLLSGKYFSSLLSSDIWCFVCRLSSTDMCYKHFQYLVQIYEKLKQRKNDFNVKILGNLLSRQYNFLSEKQRNEFINGIEKDIDPHQWHPLVRNFNEEKVQQFQQQIDASAINARIYLDLKKLEDQPRLENFHNLIKDLHVIEACQIYQDEKSAEVFVQMWNKIVYVLGDCEGTLSKVVEDLAVALLRATNLQKPSPPKYVRTVLESMASLYPYASNRLHLEFCHFLNKIASNLDESDANIVSELYARLLCHQEPCIRQESYESFENLTQANENSNLLSTLATNIRNISPEVAKSLPEFLSSKVIDQSCSFNAIDKFYEALCESMKKWRHICYKRDQIDQKEKLQKLNDDEERKEEIEVLDKNIEELVDGVCTDMEFIIKSYSQVKKNHCEKLRLICQKYLEQSN</sequence>
<proteinExistence type="predicted"/>
<dbReference type="SUPFAM" id="SSF48371">
    <property type="entry name" value="ARM repeat"/>
    <property type="match status" value="1"/>
</dbReference>
<keyword evidence="2" id="KW-1185">Reference proteome</keyword>
<dbReference type="EMBL" id="JBJJXI010000116">
    <property type="protein sequence ID" value="KAL3390694.1"/>
    <property type="molecule type" value="Genomic_DNA"/>
</dbReference>
<comment type="caution">
    <text evidence="1">The sequence shown here is derived from an EMBL/GenBank/DDBJ whole genome shotgun (WGS) entry which is preliminary data.</text>
</comment>
<evidence type="ECO:0000313" key="1">
    <source>
        <dbReference type="EMBL" id="KAL3390694.1"/>
    </source>
</evidence>
<reference evidence="1 2" key="1">
    <citation type="journal article" date="2024" name="bioRxiv">
        <title>A reference genome for Trichogramma kaykai: A tiny desert-dwelling parasitoid wasp with competing sex-ratio distorters.</title>
        <authorList>
            <person name="Culotta J."/>
            <person name="Lindsey A.R."/>
        </authorList>
    </citation>
    <scope>NUCLEOTIDE SEQUENCE [LARGE SCALE GENOMIC DNA]</scope>
    <source>
        <strain evidence="1 2">KSX58</strain>
    </source>
</reference>
<gene>
    <name evidence="1" type="ORF">TKK_014424</name>
</gene>
<dbReference type="Pfam" id="PF14868">
    <property type="entry name" value="DUF4487"/>
    <property type="match status" value="1"/>
</dbReference>
<organism evidence="1 2">
    <name type="scientific">Trichogramma kaykai</name>
    <dbReference type="NCBI Taxonomy" id="54128"/>
    <lineage>
        <taxon>Eukaryota</taxon>
        <taxon>Metazoa</taxon>
        <taxon>Ecdysozoa</taxon>
        <taxon>Arthropoda</taxon>
        <taxon>Hexapoda</taxon>
        <taxon>Insecta</taxon>
        <taxon>Pterygota</taxon>
        <taxon>Neoptera</taxon>
        <taxon>Endopterygota</taxon>
        <taxon>Hymenoptera</taxon>
        <taxon>Apocrita</taxon>
        <taxon>Proctotrupomorpha</taxon>
        <taxon>Chalcidoidea</taxon>
        <taxon>Trichogrammatidae</taxon>
        <taxon>Trichogramma</taxon>
    </lineage>
</organism>
<evidence type="ECO:0000313" key="2">
    <source>
        <dbReference type="Proteomes" id="UP001627154"/>
    </source>
</evidence>
<dbReference type="Proteomes" id="UP001627154">
    <property type="component" value="Unassembled WGS sequence"/>
</dbReference>
<protein>
    <submittedName>
        <fullName evidence="1">Uncharacterized protein</fullName>
    </submittedName>
</protein>
<dbReference type="InterPro" id="IPR016024">
    <property type="entry name" value="ARM-type_fold"/>
</dbReference>
<dbReference type="PANTHER" id="PTHR16071:SF2">
    <property type="entry name" value="FIGNL1-INTERACTING REGULATOR OF RECOMBINATION AND MITOSIS"/>
    <property type="match status" value="1"/>
</dbReference>